<sequence>MLYFSLMNTKTMALKDLLNTSATNLTKNQIIEEIQSIEETFNKNQINLEEILEFFYEKKFSHELIPDYLNVHIFYLLRQSNSIQIQKSLKELFPNEFVTSLTSNSEHCIILESYLAEHDFYTADKITHKLLCELAGEKSKQREWLYFTEIKQITDKDLKNINLLWDLYSQGKFGIRTQRKLWLNLNKDWQKFWKTIGWLENSTWKRYPAEFTWSLTAPTGHLPLFNQLRGVEVLKALFEHSAWE</sequence>
<dbReference type="Gene3D" id="1.25.40.620">
    <property type="match status" value="1"/>
</dbReference>
<dbReference type="PANTHER" id="PTHR34800:SF1">
    <property type="entry name" value="TETRAPYRROLE-BINDING PROTEIN, CHLOROPLASTIC"/>
    <property type="match status" value="1"/>
</dbReference>
<keyword evidence="2" id="KW-0934">Plastid</keyword>
<dbReference type="InterPro" id="IPR037215">
    <property type="entry name" value="GUN4-like_sf"/>
</dbReference>
<protein>
    <recommendedName>
        <fullName evidence="1">GUN4-like domain-containing protein</fullName>
    </recommendedName>
</protein>
<name>A0A9Y1I233_9RHOD</name>
<dbReference type="Pfam" id="PF05419">
    <property type="entry name" value="GUN4"/>
    <property type="match status" value="1"/>
</dbReference>
<evidence type="ECO:0000313" key="2">
    <source>
        <dbReference type="EMBL" id="WDA98861.1"/>
    </source>
</evidence>
<dbReference type="EMBL" id="OP616811">
    <property type="protein sequence ID" value="WDA98861.1"/>
    <property type="molecule type" value="Genomic_DNA"/>
</dbReference>
<dbReference type="GO" id="GO:0046906">
    <property type="term" value="F:tetrapyrrole binding"/>
    <property type="evidence" value="ECO:0007669"/>
    <property type="project" value="TreeGrafter"/>
</dbReference>
<dbReference type="SUPFAM" id="SSF140869">
    <property type="entry name" value="GUN4-like"/>
    <property type="match status" value="1"/>
</dbReference>
<gene>
    <name evidence="2" type="primary">ycf53</name>
    <name evidence="2" type="ORF">SCTW_079</name>
</gene>
<organism evidence="2">
    <name type="scientific">Sciadococcus taiwanensis</name>
    <dbReference type="NCBI Taxonomy" id="3028030"/>
    <lineage>
        <taxon>Eukaryota</taxon>
        <taxon>Rhodophyta</taxon>
        <taxon>Bangiophyceae</taxon>
        <taxon>Cavernulicolales</taxon>
        <taxon>Cavernulicolaceae</taxon>
        <taxon>Sciadococcus</taxon>
    </lineage>
</organism>
<dbReference type="Gene3D" id="1.10.10.1770">
    <property type="entry name" value="Gun4-like"/>
    <property type="match status" value="1"/>
</dbReference>
<reference evidence="2" key="1">
    <citation type="journal article" date="2023" name="J. Phycol.">
        <title>Revised classification of the Cyanidiophyceae based on plastid genome data with descriptions of the Cavernulicolales ord. nov. and Galdieriales ord. nov. (Rhodophyta).</title>
        <authorList>
            <person name="Park S.I."/>
            <person name="Cho C.H."/>
            <person name="Ciniglia C."/>
            <person name="Huang T.Y."/>
            <person name="Liu S.L."/>
            <person name="Bustamante D.E."/>
            <person name="Calderon M.S."/>
            <person name="Mansilla A."/>
            <person name="McDermott T."/>
            <person name="Andersen R.A."/>
            <person name="Yoon H.S."/>
        </authorList>
    </citation>
    <scope>NUCLEOTIDE SEQUENCE</scope>
</reference>
<dbReference type="AlphaFoldDB" id="A0A9Y1I233"/>
<accession>A0A9Y1I233</accession>
<dbReference type="PANTHER" id="PTHR34800">
    <property type="entry name" value="TETRAPYRROLE-BINDING PROTEIN, CHLOROPLASTIC"/>
    <property type="match status" value="1"/>
</dbReference>
<dbReference type="InterPro" id="IPR008629">
    <property type="entry name" value="GUN4-like"/>
</dbReference>
<geneLocation type="plastid" evidence="2"/>
<evidence type="ECO:0000259" key="1">
    <source>
        <dbReference type="Pfam" id="PF05419"/>
    </source>
</evidence>
<proteinExistence type="predicted"/>
<feature type="domain" description="GUN4-like" evidence="1">
    <location>
        <begin position="111"/>
        <end position="240"/>
    </location>
</feature>
<dbReference type="CDD" id="cd16383">
    <property type="entry name" value="GUN4"/>
    <property type="match status" value="1"/>
</dbReference>